<evidence type="ECO:0000259" key="8">
    <source>
        <dbReference type="PROSITE" id="PS01124"/>
    </source>
</evidence>
<feature type="transmembrane region" description="Helical" evidence="6">
    <location>
        <begin position="333"/>
        <end position="350"/>
    </location>
</feature>
<dbReference type="AlphaFoldDB" id="A0A1N7I943"/>
<dbReference type="PROSITE" id="PS50005">
    <property type="entry name" value="TPR"/>
    <property type="match status" value="1"/>
</dbReference>
<evidence type="ECO:0000313" key="10">
    <source>
        <dbReference type="EMBL" id="SIS33577.1"/>
    </source>
</evidence>
<feature type="repeat" description="TPR" evidence="4">
    <location>
        <begin position="189"/>
        <end position="222"/>
    </location>
</feature>
<dbReference type="Gene3D" id="1.10.10.60">
    <property type="entry name" value="Homeodomain-like"/>
    <property type="match status" value="2"/>
</dbReference>
<dbReference type="Gene3D" id="1.25.40.10">
    <property type="entry name" value="Tetratricopeptide repeat domain"/>
    <property type="match status" value="1"/>
</dbReference>
<feature type="chain" id="PRO_5044563353" evidence="7">
    <location>
        <begin position="20"/>
        <end position="519"/>
    </location>
</feature>
<dbReference type="SUPFAM" id="SSF46689">
    <property type="entry name" value="Homeodomain-like"/>
    <property type="match status" value="1"/>
</dbReference>
<feature type="region of interest" description="Disordered" evidence="5">
    <location>
        <begin position="377"/>
        <end position="396"/>
    </location>
</feature>
<evidence type="ECO:0000313" key="9">
    <source>
        <dbReference type="EMBL" id="AZB00961.1"/>
    </source>
</evidence>
<sequence>MKKKITFFFFLIISTYSFSQTFDFERQYKYARGLSSKNPDSSEIVLNTIIDSAQRRNLTEYLAKAYYLKSYNSYLRSDAKSSLDFSEKTLKTSIQNNYAIGKALAYRMQGTQYAKLGLLEESSRNLQKALAEVKNNNTDEGHELKGMIYNSFLILLNENQYKEKELYSKNAIQEFRKIKNIPRRNELLISAYTNMGYSLSEVKKFKEAKSYFIQALTLIDDNNHYLKSNILNDIGFSFFKQNKPDSAVLYYQQALAIVNKYGFNEKKIEVTKNLETAYTQLHDSSNIQKYKVENLKLKDSISYNKAIAINKTLSKKEENFDKELNKSHRFSKGLLIVCLVMVLILGAGIFNSIRLRKKHKETVARIYREGVALPAYEEDSSEVSEEPQPQHSNTRAEVKISAEAEENILTGLKNFEESLQFNSKNISRYNLANTLNINTKYLSAVIRKHKNLNFNQYINHLRINYIVNQLKNDPQYRKYKINHLAEITGYSSHSAFSIEFKRITGLHPSAFIKTLGEVT</sequence>
<dbReference type="SMART" id="SM00028">
    <property type="entry name" value="TPR"/>
    <property type="match status" value="3"/>
</dbReference>
<keyword evidence="6" id="KW-0472">Membrane</keyword>
<dbReference type="Proteomes" id="UP000186106">
    <property type="component" value="Unassembled WGS sequence"/>
</dbReference>
<keyword evidence="3" id="KW-0804">Transcription</keyword>
<dbReference type="SUPFAM" id="SSF48452">
    <property type="entry name" value="TPR-like"/>
    <property type="match status" value="2"/>
</dbReference>
<evidence type="ECO:0000256" key="2">
    <source>
        <dbReference type="ARBA" id="ARBA00023125"/>
    </source>
</evidence>
<dbReference type="GO" id="GO:0003700">
    <property type="term" value="F:DNA-binding transcription factor activity"/>
    <property type="evidence" value="ECO:0007669"/>
    <property type="project" value="InterPro"/>
</dbReference>
<dbReference type="RefSeq" id="WP_076353058.1">
    <property type="nucleotide sequence ID" value="NZ_CP033926.1"/>
</dbReference>
<dbReference type="PANTHER" id="PTHR43280">
    <property type="entry name" value="ARAC-FAMILY TRANSCRIPTIONAL REGULATOR"/>
    <property type="match status" value="1"/>
</dbReference>
<evidence type="ECO:0000256" key="5">
    <source>
        <dbReference type="SAM" id="MobiDB-lite"/>
    </source>
</evidence>
<dbReference type="EMBL" id="CP033926">
    <property type="protein sequence ID" value="AZB00961.1"/>
    <property type="molecule type" value="Genomic_DNA"/>
</dbReference>
<keyword evidence="4" id="KW-0802">TPR repeat</keyword>
<organism evidence="10 11">
    <name type="scientific">Chryseobacterium joostei</name>
    <dbReference type="NCBI Taxonomy" id="112234"/>
    <lineage>
        <taxon>Bacteria</taxon>
        <taxon>Pseudomonadati</taxon>
        <taxon>Bacteroidota</taxon>
        <taxon>Flavobacteriia</taxon>
        <taxon>Flavobacteriales</taxon>
        <taxon>Weeksellaceae</taxon>
        <taxon>Chryseobacterium group</taxon>
        <taxon>Chryseobacterium</taxon>
    </lineage>
</organism>
<dbReference type="SMART" id="SM00342">
    <property type="entry name" value="HTH_ARAC"/>
    <property type="match status" value="1"/>
</dbReference>
<keyword evidence="7" id="KW-0732">Signal</keyword>
<dbReference type="STRING" id="112234.SAMN05421768_103327"/>
<evidence type="ECO:0000256" key="1">
    <source>
        <dbReference type="ARBA" id="ARBA00023015"/>
    </source>
</evidence>
<accession>A0A1N7I943</accession>
<evidence type="ECO:0000313" key="11">
    <source>
        <dbReference type="Proteomes" id="UP000186106"/>
    </source>
</evidence>
<dbReference type="EMBL" id="FTNZ01000003">
    <property type="protein sequence ID" value="SIS33577.1"/>
    <property type="molecule type" value="Genomic_DNA"/>
</dbReference>
<dbReference type="Pfam" id="PF13424">
    <property type="entry name" value="TPR_12"/>
    <property type="match status" value="1"/>
</dbReference>
<dbReference type="KEGG" id="cjt:EG359_15675"/>
<evidence type="ECO:0000256" key="7">
    <source>
        <dbReference type="SAM" id="SignalP"/>
    </source>
</evidence>
<keyword evidence="6" id="KW-1133">Transmembrane helix</keyword>
<keyword evidence="6" id="KW-0812">Transmembrane</keyword>
<protein>
    <submittedName>
        <fullName evidence="9">Helix-turn-helix domain-containing protein</fullName>
    </submittedName>
    <submittedName>
        <fullName evidence="10">Tetratricopeptide repeat-containing protein</fullName>
    </submittedName>
</protein>
<evidence type="ECO:0000256" key="3">
    <source>
        <dbReference type="ARBA" id="ARBA00023163"/>
    </source>
</evidence>
<dbReference type="Pfam" id="PF12833">
    <property type="entry name" value="HTH_18"/>
    <property type="match status" value="1"/>
</dbReference>
<name>A0A1N7I943_9FLAO</name>
<dbReference type="PROSITE" id="PS01124">
    <property type="entry name" value="HTH_ARAC_FAMILY_2"/>
    <property type="match status" value="1"/>
</dbReference>
<keyword evidence="12" id="KW-1185">Reference proteome</keyword>
<proteinExistence type="predicted"/>
<evidence type="ECO:0000256" key="4">
    <source>
        <dbReference type="PROSITE-ProRule" id="PRU00339"/>
    </source>
</evidence>
<gene>
    <name evidence="9" type="ORF">EG359_15675</name>
    <name evidence="10" type="ORF">SAMN05421768_103327</name>
</gene>
<dbReference type="GO" id="GO:0043565">
    <property type="term" value="F:sequence-specific DNA binding"/>
    <property type="evidence" value="ECO:0007669"/>
    <property type="project" value="InterPro"/>
</dbReference>
<feature type="signal peptide" evidence="7">
    <location>
        <begin position="1"/>
        <end position="19"/>
    </location>
</feature>
<dbReference type="PANTHER" id="PTHR43280:SF2">
    <property type="entry name" value="HTH-TYPE TRANSCRIPTIONAL REGULATOR EXSA"/>
    <property type="match status" value="1"/>
</dbReference>
<reference evidence="9 12" key="2">
    <citation type="submission" date="2018-11" db="EMBL/GenBank/DDBJ databases">
        <title>Proposal to divide the Flavobacteriaceae and reorganize its genera based on Amino Acid Identity values calculated from whole genome sequences.</title>
        <authorList>
            <person name="Nicholson A.C."/>
            <person name="Gulvik C.A."/>
            <person name="Whitney A.M."/>
            <person name="Humrighouse B.W."/>
            <person name="Bell M."/>
            <person name="Holmes B."/>
            <person name="Steigerwalt A.G."/>
            <person name="Villarma A."/>
            <person name="Sheth M."/>
            <person name="Batra D."/>
            <person name="Pryor J."/>
            <person name="Bernardet J.-F."/>
            <person name="Hugo C."/>
            <person name="Kampfer P."/>
            <person name="Newman J."/>
            <person name="McQuiston J.R."/>
        </authorList>
    </citation>
    <scope>NUCLEOTIDE SEQUENCE [LARGE SCALE GENOMIC DNA]</scope>
    <source>
        <strain evidence="9 12">DSM 16927</strain>
    </source>
</reference>
<dbReference type="OrthoDB" id="1404064at2"/>
<keyword evidence="2" id="KW-0238">DNA-binding</keyword>
<evidence type="ECO:0000256" key="6">
    <source>
        <dbReference type="SAM" id="Phobius"/>
    </source>
</evidence>
<dbReference type="InterPro" id="IPR009057">
    <property type="entry name" value="Homeodomain-like_sf"/>
</dbReference>
<dbReference type="InterPro" id="IPR019734">
    <property type="entry name" value="TPR_rpt"/>
</dbReference>
<dbReference type="InterPro" id="IPR011990">
    <property type="entry name" value="TPR-like_helical_dom_sf"/>
</dbReference>
<keyword evidence="1" id="KW-0805">Transcription regulation</keyword>
<reference evidence="10 11" key="1">
    <citation type="submission" date="2017-01" db="EMBL/GenBank/DDBJ databases">
        <authorList>
            <person name="Mah S.A."/>
            <person name="Swanson W.J."/>
            <person name="Moy G.W."/>
            <person name="Vacquier V.D."/>
        </authorList>
    </citation>
    <scope>NUCLEOTIDE SEQUENCE [LARGE SCALE GENOMIC DNA]</scope>
    <source>
        <strain evidence="10 11">DSM 16927</strain>
    </source>
</reference>
<evidence type="ECO:0000313" key="12">
    <source>
        <dbReference type="Proteomes" id="UP000279541"/>
    </source>
</evidence>
<feature type="domain" description="HTH araC/xylS-type" evidence="8">
    <location>
        <begin position="409"/>
        <end position="514"/>
    </location>
</feature>
<dbReference type="Proteomes" id="UP000279541">
    <property type="component" value="Chromosome"/>
</dbReference>
<dbReference type="InterPro" id="IPR018060">
    <property type="entry name" value="HTH_AraC"/>
</dbReference>